<gene>
    <name evidence="3" type="ORF">C496_05005</name>
</gene>
<dbReference type="Pfam" id="PF00582">
    <property type="entry name" value="Usp"/>
    <property type="match status" value="1"/>
</dbReference>
<proteinExistence type="inferred from homology"/>
<comment type="similarity">
    <text evidence="1">Belongs to the universal stress protein A family.</text>
</comment>
<dbReference type="AlphaFoldDB" id="L9W3A3"/>
<reference evidence="3 4" key="1">
    <citation type="journal article" date="2014" name="PLoS Genet.">
        <title>Phylogenetically driven sequencing of extremely halophilic archaea reveals strategies for static and dynamic osmo-response.</title>
        <authorList>
            <person name="Becker E.A."/>
            <person name="Seitzer P.M."/>
            <person name="Tritt A."/>
            <person name="Larsen D."/>
            <person name="Krusor M."/>
            <person name="Yao A.I."/>
            <person name="Wu D."/>
            <person name="Madern D."/>
            <person name="Eisen J.A."/>
            <person name="Darling A.E."/>
            <person name="Facciotti M.T."/>
        </authorList>
    </citation>
    <scope>NUCLEOTIDE SEQUENCE [LARGE SCALE GENOMIC DNA]</scope>
    <source>
        <strain evidence="3 4">GA33</strain>
    </source>
</reference>
<dbReference type="EMBL" id="AOHW01000017">
    <property type="protein sequence ID" value="ELY43771.1"/>
    <property type="molecule type" value="Genomic_DNA"/>
</dbReference>
<dbReference type="Proteomes" id="UP000011599">
    <property type="component" value="Unassembled WGS sequence"/>
</dbReference>
<feature type="domain" description="UspA" evidence="2">
    <location>
        <begin position="3"/>
        <end position="134"/>
    </location>
</feature>
<organism evidence="3 4">
    <name type="scientific">Natronorubrum tibetense GA33</name>
    <dbReference type="NCBI Taxonomy" id="1114856"/>
    <lineage>
        <taxon>Archaea</taxon>
        <taxon>Methanobacteriati</taxon>
        <taxon>Methanobacteriota</taxon>
        <taxon>Stenosarchaea group</taxon>
        <taxon>Halobacteria</taxon>
        <taxon>Halobacteriales</taxon>
        <taxon>Natrialbaceae</taxon>
        <taxon>Natronorubrum</taxon>
    </lineage>
</organism>
<dbReference type="SUPFAM" id="SSF52402">
    <property type="entry name" value="Adenine nucleotide alpha hydrolases-like"/>
    <property type="match status" value="1"/>
</dbReference>
<dbReference type="CDD" id="cd00293">
    <property type="entry name" value="USP-like"/>
    <property type="match status" value="1"/>
</dbReference>
<dbReference type="PATRIC" id="fig|1114856.3.peg.1041"/>
<keyword evidence="4" id="KW-1185">Reference proteome</keyword>
<dbReference type="STRING" id="1114856.GCA_000383975_01288"/>
<evidence type="ECO:0000259" key="2">
    <source>
        <dbReference type="Pfam" id="PF00582"/>
    </source>
</evidence>
<dbReference type="PANTHER" id="PTHR46268">
    <property type="entry name" value="STRESS RESPONSE PROTEIN NHAX"/>
    <property type="match status" value="1"/>
</dbReference>
<accession>L9W3A3</accession>
<comment type="caution">
    <text evidence="3">The sequence shown here is derived from an EMBL/GenBank/DDBJ whole genome shotgun (WGS) entry which is preliminary data.</text>
</comment>
<dbReference type="eggNOG" id="arCOG03050">
    <property type="taxonomic scope" value="Archaea"/>
</dbReference>
<sequence length="137" mass="14626">MLPVGLDEQRTNAAVSMIESLPGEPDELEVVALNVFKEFDVTDEGGQIKSADFYDEDAFPERAEAALESLEETGVTVVKRREHGDPAEAILEVAADIDADGIVMCGRDRSPTGKALFGSVTQSVVLSADCPVVITTE</sequence>
<evidence type="ECO:0000256" key="1">
    <source>
        <dbReference type="ARBA" id="ARBA00008791"/>
    </source>
</evidence>
<dbReference type="InterPro" id="IPR006016">
    <property type="entry name" value="UspA"/>
</dbReference>
<name>L9W3A3_9EURY</name>
<evidence type="ECO:0000313" key="4">
    <source>
        <dbReference type="Proteomes" id="UP000011599"/>
    </source>
</evidence>
<dbReference type="Gene3D" id="3.40.50.620">
    <property type="entry name" value="HUPs"/>
    <property type="match status" value="1"/>
</dbReference>
<dbReference type="PANTHER" id="PTHR46268:SF6">
    <property type="entry name" value="UNIVERSAL STRESS PROTEIN UP12"/>
    <property type="match status" value="1"/>
</dbReference>
<evidence type="ECO:0000313" key="3">
    <source>
        <dbReference type="EMBL" id="ELY43771.1"/>
    </source>
</evidence>
<dbReference type="InterPro" id="IPR014729">
    <property type="entry name" value="Rossmann-like_a/b/a_fold"/>
</dbReference>
<protein>
    <submittedName>
        <fullName evidence="3">UspA domain-containing protein</fullName>
    </submittedName>
</protein>